<protein>
    <submittedName>
        <fullName evidence="5">ABC transporter substrate-binding protein</fullName>
    </submittedName>
</protein>
<feature type="domain" description="Solute-binding protein family 3/N-terminal" evidence="4">
    <location>
        <begin position="29"/>
        <end position="248"/>
    </location>
</feature>
<dbReference type="SUPFAM" id="SSF53850">
    <property type="entry name" value="Periplasmic binding protein-like II"/>
    <property type="match status" value="1"/>
</dbReference>
<dbReference type="EMBL" id="CP007151">
    <property type="protein sequence ID" value="AHI28930.1"/>
    <property type="molecule type" value="Genomic_DNA"/>
</dbReference>
<proteinExistence type="inferred from homology"/>
<sequence>MGVLKLLLLAFFALPAWAQHGAETVEPQTVTVGISHAPPYRVVEDDVRSGLYVDVFEAITAHLGWTVSYREAPIRRALLLVQQGEVDVVLGPRRTEDREQYLDYAIPAFPSERHLFFYQTGTQRIERYEDLYGRIIGVVEGASYFPRFDADEKILKESAPRYENLMLMMERGRIDVVVAPEMVGQYTANRLGLRVSVSPFSVPGERRYIAVSKSSPIHDYVDDLRNALELDELDAIYREHAAKYLDISAQ</sequence>
<gene>
    <name evidence="5" type="ORF">AU14_10805</name>
</gene>
<dbReference type="InterPro" id="IPR001638">
    <property type="entry name" value="Solute-binding_3/MltF_N"/>
</dbReference>
<dbReference type="Gene3D" id="3.40.190.10">
    <property type="entry name" value="Periplasmic binding protein-like II"/>
    <property type="match status" value="2"/>
</dbReference>
<dbReference type="OrthoDB" id="370676at2"/>
<dbReference type="RefSeq" id="WP_041340693.1">
    <property type="nucleotide sequence ID" value="NZ_CP007151.1"/>
</dbReference>
<dbReference type="STRING" id="1420916.AU14_10805"/>
<dbReference type="HOGENOM" id="CLU_064076_9_0_6"/>
<keyword evidence="2 3" id="KW-0732">Signal</keyword>
<feature type="signal peptide" evidence="3">
    <location>
        <begin position="1"/>
        <end position="18"/>
    </location>
</feature>
<feature type="chain" id="PRO_5004876616" evidence="3">
    <location>
        <begin position="19"/>
        <end position="250"/>
    </location>
</feature>
<dbReference type="PANTHER" id="PTHR35936:SF25">
    <property type="entry name" value="ABC TRANSPORTER SUBSTRATE-BINDING PROTEIN"/>
    <property type="match status" value="1"/>
</dbReference>
<dbReference type="AlphaFoldDB" id="W5YIP1"/>
<evidence type="ECO:0000256" key="1">
    <source>
        <dbReference type="ARBA" id="ARBA00010333"/>
    </source>
</evidence>
<reference evidence="5 6" key="1">
    <citation type="journal article" date="2014" name="Genome Announc.">
        <title>Draft Genome Sequences of Marinobacter similis A3d10T and Marinobacter salarius R9SW1T.</title>
        <authorList>
            <person name="Ivanova E.P."/>
            <person name="Ng H.J."/>
            <person name="Webb H.K."/>
            <person name="Feng G."/>
            <person name="Oshima K."/>
            <person name="Hattori M."/>
            <person name="Ohkuma M."/>
            <person name="Sergeev A.F."/>
            <person name="Mikhailov V.V."/>
            <person name="Crawford R.J."/>
            <person name="Sawabe T."/>
        </authorList>
    </citation>
    <scope>NUCLEOTIDE SEQUENCE [LARGE SCALE GENOMIC DNA]</scope>
    <source>
        <strain evidence="5 6">A3d10</strain>
    </source>
</reference>
<name>W5YIP1_9GAMM</name>
<accession>W5YIP1</accession>
<dbReference type="SMART" id="SM00062">
    <property type="entry name" value="PBPb"/>
    <property type="match status" value="1"/>
</dbReference>
<dbReference type="PANTHER" id="PTHR35936">
    <property type="entry name" value="MEMBRANE-BOUND LYTIC MUREIN TRANSGLYCOSYLASE F"/>
    <property type="match status" value="1"/>
</dbReference>
<evidence type="ECO:0000313" key="6">
    <source>
        <dbReference type="Proteomes" id="UP000061489"/>
    </source>
</evidence>
<dbReference type="Proteomes" id="UP000061489">
    <property type="component" value="Chromosome"/>
</dbReference>
<evidence type="ECO:0000256" key="3">
    <source>
        <dbReference type="SAM" id="SignalP"/>
    </source>
</evidence>
<evidence type="ECO:0000313" key="5">
    <source>
        <dbReference type="EMBL" id="AHI28930.1"/>
    </source>
</evidence>
<keyword evidence="6" id="KW-1185">Reference proteome</keyword>
<dbReference type="Pfam" id="PF00497">
    <property type="entry name" value="SBP_bac_3"/>
    <property type="match status" value="1"/>
</dbReference>
<evidence type="ECO:0000259" key="4">
    <source>
        <dbReference type="SMART" id="SM00062"/>
    </source>
</evidence>
<dbReference type="KEGG" id="msx:AU14_10805"/>
<organism evidence="5 6">
    <name type="scientific">Marinobacter similis</name>
    <dbReference type="NCBI Taxonomy" id="1420916"/>
    <lineage>
        <taxon>Bacteria</taxon>
        <taxon>Pseudomonadati</taxon>
        <taxon>Pseudomonadota</taxon>
        <taxon>Gammaproteobacteria</taxon>
        <taxon>Pseudomonadales</taxon>
        <taxon>Marinobacteraceae</taxon>
        <taxon>Marinobacter</taxon>
    </lineage>
</organism>
<evidence type="ECO:0000256" key="2">
    <source>
        <dbReference type="ARBA" id="ARBA00022729"/>
    </source>
</evidence>
<comment type="similarity">
    <text evidence="1">Belongs to the bacterial solute-binding protein 3 family.</text>
</comment>